<dbReference type="GO" id="GO:0006357">
    <property type="term" value="P:regulation of transcription by RNA polymerase II"/>
    <property type="evidence" value="ECO:0007669"/>
    <property type="project" value="InterPro"/>
</dbReference>
<keyword evidence="6" id="KW-1185">Reference proteome</keyword>
<comment type="similarity">
    <text evidence="2 4">Belongs to the Mediator complex subunit 20 family.</text>
</comment>
<comment type="subcellular location">
    <subcellularLocation>
        <location evidence="1 4">Nucleus</location>
    </subcellularLocation>
</comment>
<comment type="subunit">
    <text evidence="4">Component of the Mediator complex.</text>
</comment>
<evidence type="ECO:0000256" key="3">
    <source>
        <dbReference type="ARBA" id="ARBA00023242"/>
    </source>
</evidence>
<gene>
    <name evidence="4" type="primary">MED20</name>
    <name evidence="5" type="ORF">DCAR_0833232</name>
</gene>
<evidence type="ECO:0000256" key="1">
    <source>
        <dbReference type="ARBA" id="ARBA00004123"/>
    </source>
</evidence>
<reference evidence="5" key="2">
    <citation type="submission" date="2022-03" db="EMBL/GenBank/DDBJ databases">
        <title>Draft title - Genomic analysis of global carrot germplasm unveils the trajectory of domestication and the origin of high carotenoid orange carrot.</title>
        <authorList>
            <person name="Iorizzo M."/>
            <person name="Ellison S."/>
            <person name="Senalik D."/>
            <person name="Macko-Podgorni A."/>
            <person name="Grzebelus D."/>
            <person name="Bostan H."/>
            <person name="Rolling W."/>
            <person name="Curaba J."/>
            <person name="Simon P."/>
        </authorList>
    </citation>
    <scope>NUCLEOTIDE SEQUENCE</scope>
    <source>
        <tissue evidence="5">Leaf</tissue>
    </source>
</reference>
<organism evidence="5 6">
    <name type="scientific">Daucus carota subsp. sativus</name>
    <name type="common">Carrot</name>
    <dbReference type="NCBI Taxonomy" id="79200"/>
    <lineage>
        <taxon>Eukaryota</taxon>
        <taxon>Viridiplantae</taxon>
        <taxon>Streptophyta</taxon>
        <taxon>Embryophyta</taxon>
        <taxon>Tracheophyta</taxon>
        <taxon>Spermatophyta</taxon>
        <taxon>Magnoliopsida</taxon>
        <taxon>eudicotyledons</taxon>
        <taxon>Gunneridae</taxon>
        <taxon>Pentapetalae</taxon>
        <taxon>asterids</taxon>
        <taxon>campanulids</taxon>
        <taxon>Apiales</taxon>
        <taxon>Apiaceae</taxon>
        <taxon>Apioideae</taxon>
        <taxon>Scandiceae</taxon>
        <taxon>Daucinae</taxon>
        <taxon>Daucus</taxon>
        <taxon>Daucus sect. Daucus</taxon>
    </lineage>
</organism>
<keyword evidence="3 4" id="KW-0539">Nucleus</keyword>
<keyword evidence="4" id="KW-0010">Activator</keyword>
<dbReference type="Proteomes" id="UP000077755">
    <property type="component" value="Chromosome 8"/>
</dbReference>
<dbReference type="InterPro" id="IPR013921">
    <property type="entry name" value="Mediator_Med20"/>
</dbReference>
<keyword evidence="4" id="KW-0804">Transcription</keyword>
<dbReference type="AlphaFoldDB" id="A0AAF0XSV0"/>
<dbReference type="PANTHER" id="PTHR12465:SF0">
    <property type="entry name" value="MEDIATOR OF RNA POLYMERASE II TRANSCRIPTION SUBUNIT 20"/>
    <property type="match status" value="1"/>
</dbReference>
<name>A0AAF0XSV0_DAUCS</name>
<proteinExistence type="inferred from homology"/>
<dbReference type="GO" id="GO:0003713">
    <property type="term" value="F:transcription coactivator activity"/>
    <property type="evidence" value="ECO:0007669"/>
    <property type="project" value="TreeGrafter"/>
</dbReference>
<dbReference type="PANTHER" id="PTHR12465">
    <property type="entry name" value="UBIQUITIN SPECIFIC PROTEASE HOMOLOG 49"/>
    <property type="match status" value="1"/>
</dbReference>
<evidence type="ECO:0000256" key="2">
    <source>
        <dbReference type="ARBA" id="ARBA00010743"/>
    </source>
</evidence>
<protein>
    <recommendedName>
        <fullName evidence="4">Mediator of RNA polymerase II transcription subunit 20</fullName>
    </recommendedName>
    <alternativeName>
        <fullName evidence="4">Mediator complex subunit 20</fullName>
    </alternativeName>
</protein>
<reference evidence="5" key="1">
    <citation type="journal article" date="2016" name="Nat. Genet.">
        <title>A high-quality carrot genome assembly provides new insights into carotenoid accumulation and asterid genome evolution.</title>
        <authorList>
            <person name="Iorizzo M."/>
            <person name="Ellison S."/>
            <person name="Senalik D."/>
            <person name="Zeng P."/>
            <person name="Satapoomin P."/>
            <person name="Huang J."/>
            <person name="Bowman M."/>
            <person name="Iovene M."/>
            <person name="Sanseverino W."/>
            <person name="Cavagnaro P."/>
            <person name="Yildiz M."/>
            <person name="Macko-Podgorni A."/>
            <person name="Moranska E."/>
            <person name="Grzebelus E."/>
            <person name="Grzebelus D."/>
            <person name="Ashrafi H."/>
            <person name="Zheng Z."/>
            <person name="Cheng S."/>
            <person name="Spooner D."/>
            <person name="Van Deynze A."/>
            <person name="Simon P."/>
        </authorList>
    </citation>
    <scope>NUCLEOTIDE SEQUENCE</scope>
    <source>
        <tissue evidence="5">Leaf</tissue>
    </source>
</reference>
<evidence type="ECO:0000313" key="6">
    <source>
        <dbReference type="Proteomes" id="UP000077755"/>
    </source>
</evidence>
<comment type="function">
    <text evidence="4">Component of the Mediator complex, a coactivator involved in the regulated transcription of nearly all RNA polymerase II-dependent genes. Mediator functions as a bridge to convey information from gene-specific regulatory proteins to the basal RNA polymerase II transcription machinery. Mediator is recruited to promoters by direct interactions with regulatory proteins and serves as a scaffold for the assembly of a functional preinitiation complex with RNA polymerase II and the general transcription factors.</text>
</comment>
<sequence>MPVKWVLHWQQNAGTTVNSQILTEVSQCAESINSIKGGRWKATLNVYRPMLKEQVNLVEFLRDFLGISLQEQPSKYYFVIRGQRIVLEADSNIRGIMEKLQSYKSRVALNFEGFQYQIGDFQLRVGKVVPVHSESLRGIVIEPTSLSITFDSRIRLLRRFFSLKAMTLLFVLLQRNLHNITLKHIKNIKSLRPVHPFKSKRRLPSGYKIHLSHPQT</sequence>
<dbReference type="GO" id="GO:0016592">
    <property type="term" value="C:mediator complex"/>
    <property type="evidence" value="ECO:0007669"/>
    <property type="project" value="InterPro"/>
</dbReference>
<evidence type="ECO:0000313" key="5">
    <source>
        <dbReference type="EMBL" id="WOH13721.1"/>
    </source>
</evidence>
<keyword evidence="4" id="KW-0805">Transcription regulation</keyword>
<evidence type="ECO:0000256" key="4">
    <source>
        <dbReference type="RuleBase" id="RU364152"/>
    </source>
</evidence>
<dbReference type="Pfam" id="PF08612">
    <property type="entry name" value="Med20"/>
    <property type="match status" value="1"/>
</dbReference>
<dbReference type="EMBL" id="CP093350">
    <property type="protein sequence ID" value="WOH13721.1"/>
    <property type="molecule type" value="Genomic_DNA"/>
</dbReference>
<accession>A0AAF0XSV0</accession>